<dbReference type="PROSITE" id="PS50206">
    <property type="entry name" value="RHODANESE_3"/>
    <property type="match status" value="1"/>
</dbReference>
<dbReference type="PANTHER" id="PTHR43031">
    <property type="entry name" value="FAD-DEPENDENT OXIDOREDUCTASE"/>
    <property type="match status" value="1"/>
</dbReference>
<dbReference type="PANTHER" id="PTHR43031:SF1">
    <property type="entry name" value="PYRIDINE NUCLEOTIDE-DISULPHIDE OXIDOREDUCTASE"/>
    <property type="match status" value="1"/>
</dbReference>
<dbReference type="Gene3D" id="3.40.250.10">
    <property type="entry name" value="Rhodanese-like domain"/>
    <property type="match status" value="1"/>
</dbReference>
<dbReference type="InterPro" id="IPR036873">
    <property type="entry name" value="Rhodanese-like_dom_sf"/>
</dbReference>
<evidence type="ECO:0000313" key="2">
    <source>
        <dbReference type="EMBL" id="SFV90007.1"/>
    </source>
</evidence>
<proteinExistence type="predicted"/>
<evidence type="ECO:0000259" key="1">
    <source>
        <dbReference type="PROSITE" id="PS50206"/>
    </source>
</evidence>
<protein>
    <recommendedName>
        <fullName evidence="1">Rhodanese domain-containing protein</fullName>
    </recommendedName>
</protein>
<reference evidence="2" key="1">
    <citation type="submission" date="2016-10" db="EMBL/GenBank/DDBJ databases">
        <authorList>
            <person name="de Groot N.N."/>
        </authorList>
    </citation>
    <scope>NUCLEOTIDE SEQUENCE</scope>
</reference>
<feature type="domain" description="Rhodanese" evidence="1">
    <location>
        <begin position="25"/>
        <end position="114"/>
    </location>
</feature>
<organism evidence="2">
    <name type="scientific">hydrothermal vent metagenome</name>
    <dbReference type="NCBI Taxonomy" id="652676"/>
    <lineage>
        <taxon>unclassified sequences</taxon>
        <taxon>metagenomes</taxon>
        <taxon>ecological metagenomes</taxon>
    </lineage>
</organism>
<dbReference type="InterPro" id="IPR001763">
    <property type="entry name" value="Rhodanese-like_dom"/>
</dbReference>
<gene>
    <name evidence="2" type="ORF">MNB_SV-4-1187</name>
</gene>
<dbReference type="InterPro" id="IPR050229">
    <property type="entry name" value="GlpE_sulfurtransferase"/>
</dbReference>
<dbReference type="EMBL" id="FPIB01000007">
    <property type="protein sequence ID" value="SFV90007.1"/>
    <property type="molecule type" value="Genomic_DNA"/>
</dbReference>
<dbReference type="SUPFAM" id="SSF52821">
    <property type="entry name" value="Rhodanese/Cell cycle control phosphatase"/>
    <property type="match status" value="1"/>
</dbReference>
<accession>A0A1W1E826</accession>
<sequence>MHELLTKTDITSSDLQTLLDARQKGEADFLLVDVREQMEYDMGHIKGVDLLKPTSTFQEWAESLFEEYKGKKPLIFTCRTGSRSAQVRNVFASNGFENAINHYGGIVTYSGNIER</sequence>
<name>A0A1W1E826_9ZZZZ</name>
<dbReference type="AlphaFoldDB" id="A0A1W1E826"/>
<dbReference type="SMART" id="SM00450">
    <property type="entry name" value="RHOD"/>
    <property type="match status" value="1"/>
</dbReference>
<dbReference type="Pfam" id="PF00581">
    <property type="entry name" value="Rhodanese"/>
    <property type="match status" value="1"/>
</dbReference>